<dbReference type="EMBL" id="AP022564">
    <property type="protein sequence ID" value="BBX23153.1"/>
    <property type="molecule type" value="Genomic_DNA"/>
</dbReference>
<dbReference type="Proteomes" id="UP000467636">
    <property type="component" value="Chromosome"/>
</dbReference>
<protein>
    <submittedName>
        <fullName evidence="2">MarR family transcriptional regulator</fullName>
    </submittedName>
</protein>
<dbReference type="InterPro" id="IPR036388">
    <property type="entry name" value="WH-like_DNA-bd_sf"/>
</dbReference>
<dbReference type="InterPro" id="IPR052526">
    <property type="entry name" value="HTH-type_Bedaq_tolerance"/>
</dbReference>
<dbReference type="PANTHER" id="PTHR39515:SF2">
    <property type="entry name" value="HTH-TYPE TRANSCRIPTIONAL REGULATOR RV0880"/>
    <property type="match status" value="1"/>
</dbReference>
<dbReference type="Pfam" id="PF01047">
    <property type="entry name" value="MarR"/>
    <property type="match status" value="1"/>
</dbReference>
<dbReference type="InterPro" id="IPR036390">
    <property type="entry name" value="WH_DNA-bd_sf"/>
</dbReference>
<organism evidence="2 3">
    <name type="scientific">Mycolicibacter terrae</name>
    <dbReference type="NCBI Taxonomy" id="1788"/>
    <lineage>
        <taxon>Bacteria</taxon>
        <taxon>Bacillati</taxon>
        <taxon>Actinomycetota</taxon>
        <taxon>Actinomycetes</taxon>
        <taxon>Mycobacteriales</taxon>
        <taxon>Mycobacteriaceae</taxon>
        <taxon>Mycolicibacter</taxon>
    </lineage>
</organism>
<reference evidence="2 3" key="1">
    <citation type="journal article" date="2019" name="Emerg. Microbes Infect.">
        <title>Comprehensive subspecies identification of 175 nontuberculous mycobacteria species based on 7547 genomic profiles.</title>
        <authorList>
            <person name="Matsumoto Y."/>
            <person name="Kinjo T."/>
            <person name="Motooka D."/>
            <person name="Nabeya D."/>
            <person name="Jung N."/>
            <person name="Uechi K."/>
            <person name="Horii T."/>
            <person name="Iida T."/>
            <person name="Fujita J."/>
            <person name="Nakamura S."/>
        </authorList>
    </citation>
    <scope>NUCLEOTIDE SEQUENCE [LARGE SCALE GENOMIC DNA]</scope>
    <source>
        <strain evidence="2 3">JCM 12143</strain>
    </source>
</reference>
<dbReference type="Gene3D" id="1.10.10.10">
    <property type="entry name" value="Winged helix-like DNA-binding domain superfamily/Winged helix DNA-binding domain"/>
    <property type="match status" value="1"/>
</dbReference>
<keyword evidence="3" id="KW-1185">Reference proteome</keyword>
<dbReference type="AlphaFoldDB" id="A0AAD1HX15"/>
<dbReference type="GO" id="GO:0003700">
    <property type="term" value="F:DNA-binding transcription factor activity"/>
    <property type="evidence" value="ECO:0007669"/>
    <property type="project" value="InterPro"/>
</dbReference>
<dbReference type="InterPro" id="IPR000835">
    <property type="entry name" value="HTH_MarR-typ"/>
</dbReference>
<evidence type="ECO:0000259" key="1">
    <source>
        <dbReference type="PROSITE" id="PS50995"/>
    </source>
</evidence>
<evidence type="ECO:0000313" key="3">
    <source>
        <dbReference type="Proteomes" id="UP000467636"/>
    </source>
</evidence>
<sequence>MPEVIHFCPLLCNTRAMVAPVHASLGADLLSVVARLNRLATQRVALPIPGAQARLLSTIEDMDEARISELAAVDHCSQPTMTTQVRRLEDAGLTTRTADPQDARAVLIRITDKGVHTLDRVRRDRAAAIDPELDRLSADDRRTLAEAVEVLRRFLADTAPARPVR</sequence>
<evidence type="ECO:0000313" key="2">
    <source>
        <dbReference type="EMBL" id="BBX23153.1"/>
    </source>
</evidence>
<dbReference type="PANTHER" id="PTHR39515">
    <property type="entry name" value="CONSERVED PROTEIN"/>
    <property type="match status" value="1"/>
</dbReference>
<dbReference type="PROSITE" id="PS50995">
    <property type="entry name" value="HTH_MARR_2"/>
    <property type="match status" value="1"/>
</dbReference>
<dbReference type="SUPFAM" id="SSF46785">
    <property type="entry name" value="Winged helix' DNA-binding domain"/>
    <property type="match status" value="1"/>
</dbReference>
<gene>
    <name evidence="2" type="ORF">MTER_25640</name>
</gene>
<proteinExistence type="predicted"/>
<accession>A0AAD1HX15</accession>
<dbReference type="SMART" id="SM00347">
    <property type="entry name" value="HTH_MARR"/>
    <property type="match status" value="1"/>
</dbReference>
<feature type="domain" description="HTH marR-type" evidence="1">
    <location>
        <begin position="22"/>
        <end position="156"/>
    </location>
</feature>
<name>A0AAD1HX15_9MYCO</name>